<evidence type="ECO:0000256" key="1">
    <source>
        <dbReference type="SAM" id="MobiDB-lite"/>
    </source>
</evidence>
<dbReference type="RefSeq" id="WP_257926374.1">
    <property type="nucleotide sequence ID" value="NZ_JAMXQV010000036.1"/>
</dbReference>
<sequence length="59" mass="6336">MLQHARNAEAAELERAGLRRAIASRDVIGQAKGTLMAGQGLDPEAAFDLPRRADHGFAH</sequence>
<dbReference type="AlphaFoldDB" id="A0A9X2SRB4"/>
<evidence type="ECO:0000313" key="4">
    <source>
        <dbReference type="Proteomes" id="UP001144096"/>
    </source>
</evidence>
<dbReference type="InterPro" id="IPR005561">
    <property type="entry name" value="ANTAR"/>
</dbReference>
<dbReference type="GO" id="GO:0003723">
    <property type="term" value="F:RNA binding"/>
    <property type="evidence" value="ECO:0007669"/>
    <property type="project" value="InterPro"/>
</dbReference>
<gene>
    <name evidence="3" type="ORF">M8542_44035</name>
</gene>
<dbReference type="PROSITE" id="PS50921">
    <property type="entry name" value="ANTAR"/>
    <property type="match status" value="1"/>
</dbReference>
<comment type="caution">
    <text evidence="3">The sequence shown here is derived from an EMBL/GenBank/DDBJ whole genome shotgun (WGS) entry which is preliminary data.</text>
</comment>
<feature type="domain" description="ANTAR" evidence="2">
    <location>
        <begin position="8"/>
        <end position="59"/>
    </location>
</feature>
<name>A0A9X2SRB4_9PSEU</name>
<dbReference type="Pfam" id="PF03861">
    <property type="entry name" value="ANTAR"/>
    <property type="match status" value="1"/>
</dbReference>
<feature type="region of interest" description="Disordered" evidence="1">
    <location>
        <begin position="39"/>
        <end position="59"/>
    </location>
</feature>
<dbReference type="SMART" id="SM01012">
    <property type="entry name" value="ANTAR"/>
    <property type="match status" value="1"/>
</dbReference>
<dbReference type="Gene3D" id="1.10.10.10">
    <property type="entry name" value="Winged helix-like DNA-binding domain superfamily/Winged helix DNA-binding domain"/>
    <property type="match status" value="1"/>
</dbReference>
<keyword evidence="4" id="KW-1185">Reference proteome</keyword>
<accession>A0A9X2SRB4</accession>
<dbReference type="InterPro" id="IPR036388">
    <property type="entry name" value="WH-like_DNA-bd_sf"/>
</dbReference>
<reference evidence="3" key="1">
    <citation type="submission" date="2022-06" db="EMBL/GenBank/DDBJ databases">
        <title>Amycolatopsis iheyaensis sp. nov., a new species of the genus Amycolatopsis isolated from soil in Iheya island, Japan.</title>
        <authorList>
            <person name="Ngamcharungchit C."/>
            <person name="Kanto H."/>
            <person name="Take A."/>
            <person name="Intra B."/>
            <person name="Matsumoto A."/>
            <person name="Panbangred W."/>
            <person name="Inahashi Y."/>
        </authorList>
    </citation>
    <scope>NUCLEOTIDE SEQUENCE</scope>
    <source>
        <strain evidence="3">OK19-0408</strain>
    </source>
</reference>
<organism evidence="3 4">
    <name type="scientific">Amycolatopsis iheyensis</name>
    <dbReference type="NCBI Taxonomy" id="2945988"/>
    <lineage>
        <taxon>Bacteria</taxon>
        <taxon>Bacillati</taxon>
        <taxon>Actinomycetota</taxon>
        <taxon>Actinomycetes</taxon>
        <taxon>Pseudonocardiales</taxon>
        <taxon>Pseudonocardiaceae</taxon>
        <taxon>Amycolatopsis</taxon>
    </lineage>
</organism>
<evidence type="ECO:0000259" key="2">
    <source>
        <dbReference type="PROSITE" id="PS50921"/>
    </source>
</evidence>
<dbReference type="EMBL" id="JAMXQV010000036">
    <property type="protein sequence ID" value="MCR6489805.1"/>
    <property type="molecule type" value="Genomic_DNA"/>
</dbReference>
<protein>
    <submittedName>
        <fullName evidence="3">ANTAR domain-containing protein</fullName>
    </submittedName>
</protein>
<dbReference type="Proteomes" id="UP001144096">
    <property type="component" value="Unassembled WGS sequence"/>
</dbReference>
<evidence type="ECO:0000313" key="3">
    <source>
        <dbReference type="EMBL" id="MCR6489805.1"/>
    </source>
</evidence>
<feature type="compositionally biased region" description="Basic and acidic residues" evidence="1">
    <location>
        <begin position="49"/>
        <end position="59"/>
    </location>
</feature>
<proteinExistence type="predicted"/>